<comment type="caution">
    <text evidence="2">The sequence shown here is derived from an EMBL/GenBank/DDBJ whole genome shotgun (WGS) entry which is preliminary data.</text>
</comment>
<keyword evidence="3" id="KW-1185">Reference proteome</keyword>
<protein>
    <submittedName>
        <fullName evidence="2">Uncharacterized protein</fullName>
    </submittedName>
</protein>
<evidence type="ECO:0000313" key="3">
    <source>
        <dbReference type="Proteomes" id="UP000324748"/>
    </source>
</evidence>
<feature type="region of interest" description="Disordered" evidence="1">
    <location>
        <begin position="41"/>
        <end position="67"/>
    </location>
</feature>
<gene>
    <name evidence="2" type="ORF">PGT21_004233</name>
</gene>
<name>A0A5B0PWV8_PUCGR</name>
<evidence type="ECO:0000313" key="2">
    <source>
        <dbReference type="EMBL" id="KAA1105365.1"/>
    </source>
</evidence>
<organism evidence="2 3">
    <name type="scientific">Puccinia graminis f. sp. tritici</name>
    <dbReference type="NCBI Taxonomy" id="56615"/>
    <lineage>
        <taxon>Eukaryota</taxon>
        <taxon>Fungi</taxon>
        <taxon>Dikarya</taxon>
        <taxon>Basidiomycota</taxon>
        <taxon>Pucciniomycotina</taxon>
        <taxon>Pucciniomycetes</taxon>
        <taxon>Pucciniales</taxon>
        <taxon>Pucciniaceae</taxon>
        <taxon>Puccinia</taxon>
    </lineage>
</organism>
<accession>A0A5B0PWV8</accession>
<sequence>MDTTDICVSLRPAASSDECNQIQNSRDMNWLRILRWLRNSRSTRKNESRHWSISSARHRSDSSTVTSVRISNKGISMGWSSPDLSILQPLRRSSRLSIKPL</sequence>
<proteinExistence type="predicted"/>
<evidence type="ECO:0000256" key="1">
    <source>
        <dbReference type="SAM" id="MobiDB-lite"/>
    </source>
</evidence>
<dbReference type="AlphaFoldDB" id="A0A5B0PWV8"/>
<dbReference type="Proteomes" id="UP000324748">
    <property type="component" value="Unassembled WGS sequence"/>
</dbReference>
<dbReference type="EMBL" id="VSWC01000040">
    <property type="protein sequence ID" value="KAA1105365.1"/>
    <property type="molecule type" value="Genomic_DNA"/>
</dbReference>
<reference evidence="2 3" key="1">
    <citation type="submission" date="2019-05" db="EMBL/GenBank/DDBJ databases">
        <title>Emergence of the Ug99 lineage of the wheat stem rust pathogen through somatic hybridization.</title>
        <authorList>
            <person name="Li F."/>
            <person name="Upadhyaya N.M."/>
            <person name="Sperschneider J."/>
            <person name="Matny O."/>
            <person name="Nguyen-Phuc H."/>
            <person name="Mago R."/>
            <person name="Raley C."/>
            <person name="Miller M.E."/>
            <person name="Silverstein K.A.T."/>
            <person name="Henningsen E."/>
            <person name="Hirsch C.D."/>
            <person name="Visser B."/>
            <person name="Pretorius Z.A."/>
            <person name="Steffenson B.J."/>
            <person name="Schwessinger B."/>
            <person name="Dodds P.N."/>
            <person name="Figueroa M."/>
        </authorList>
    </citation>
    <scope>NUCLEOTIDE SEQUENCE [LARGE SCALE GENOMIC DNA]</scope>
    <source>
        <strain evidence="2">21-0</strain>
    </source>
</reference>